<evidence type="ECO:0000313" key="9">
    <source>
        <dbReference type="EMBL" id="PWA94777.1"/>
    </source>
</evidence>
<keyword evidence="7" id="KW-0809">Transit peptide</keyword>
<feature type="signal peptide" evidence="8">
    <location>
        <begin position="1"/>
        <end position="24"/>
    </location>
</feature>
<comment type="subcellular location">
    <subcellularLocation>
        <location evidence="7">Plastid</location>
        <location evidence="7">Chloroplast</location>
    </subcellularLocation>
</comment>
<keyword evidence="4 7" id="KW-0378">Hydrolase</keyword>
<dbReference type="CDD" id="cd00487">
    <property type="entry name" value="Pep_deformylase"/>
    <property type="match status" value="1"/>
</dbReference>
<protein>
    <recommendedName>
        <fullName evidence="2 7">Peptide deformylase</fullName>
        <ecNumber evidence="2 7">3.5.1.88</ecNumber>
    </recommendedName>
</protein>
<evidence type="ECO:0000256" key="6">
    <source>
        <dbReference type="ARBA" id="ARBA00037114"/>
    </source>
</evidence>
<evidence type="ECO:0000256" key="2">
    <source>
        <dbReference type="ARBA" id="ARBA00012175"/>
    </source>
</evidence>
<comment type="function">
    <text evidence="6 7">Removes the formyl group from the N-terminal Met of newly synthesized proteins.</text>
</comment>
<dbReference type="AlphaFoldDB" id="A0A2U1Q9U6"/>
<dbReference type="HAMAP" id="MF_00163">
    <property type="entry name" value="Pep_deformylase"/>
    <property type="match status" value="1"/>
</dbReference>
<keyword evidence="7" id="KW-0934">Plastid</keyword>
<feature type="chain" id="PRO_5015749422" description="Peptide deformylase" evidence="8">
    <location>
        <begin position="25"/>
        <end position="210"/>
    </location>
</feature>
<keyword evidence="7" id="KW-0150">Chloroplast</keyword>
<keyword evidence="3 7" id="KW-0479">Metal-binding</keyword>
<dbReference type="GO" id="GO:0006412">
    <property type="term" value="P:translation"/>
    <property type="evidence" value="ECO:0007669"/>
    <property type="project" value="UniProtKB-KW"/>
</dbReference>
<dbReference type="GO" id="GO:0005739">
    <property type="term" value="C:mitochondrion"/>
    <property type="evidence" value="ECO:0007669"/>
    <property type="project" value="UniProtKB-ARBA"/>
</dbReference>
<dbReference type="Proteomes" id="UP000245207">
    <property type="component" value="Unassembled WGS sequence"/>
</dbReference>
<dbReference type="Gene3D" id="3.90.45.10">
    <property type="entry name" value="Peptide deformylase"/>
    <property type="match status" value="1"/>
</dbReference>
<dbReference type="EMBL" id="PKPP01000286">
    <property type="protein sequence ID" value="PWA94777.1"/>
    <property type="molecule type" value="Genomic_DNA"/>
</dbReference>
<reference evidence="9 10" key="1">
    <citation type="journal article" date="2018" name="Mol. Plant">
        <title>The genome of Artemisia annua provides insight into the evolution of Asteraceae family and artemisinin biosynthesis.</title>
        <authorList>
            <person name="Shen Q."/>
            <person name="Zhang L."/>
            <person name="Liao Z."/>
            <person name="Wang S."/>
            <person name="Yan T."/>
            <person name="Shi P."/>
            <person name="Liu M."/>
            <person name="Fu X."/>
            <person name="Pan Q."/>
            <person name="Wang Y."/>
            <person name="Lv Z."/>
            <person name="Lu X."/>
            <person name="Zhang F."/>
            <person name="Jiang W."/>
            <person name="Ma Y."/>
            <person name="Chen M."/>
            <person name="Hao X."/>
            <person name="Li L."/>
            <person name="Tang Y."/>
            <person name="Lv G."/>
            <person name="Zhou Y."/>
            <person name="Sun X."/>
            <person name="Brodelius P.E."/>
            <person name="Rose J.K.C."/>
            <person name="Tang K."/>
        </authorList>
    </citation>
    <scope>NUCLEOTIDE SEQUENCE [LARGE SCALE GENOMIC DNA]</scope>
    <source>
        <strain evidence="10">cv. Huhao1</strain>
        <tissue evidence="9">Leaf</tissue>
    </source>
</reference>
<keyword evidence="10" id="KW-1185">Reference proteome</keyword>
<keyword evidence="8" id="KW-0732">Signal</keyword>
<dbReference type="InterPro" id="IPR036821">
    <property type="entry name" value="Peptide_deformylase_sf"/>
</dbReference>
<comment type="similarity">
    <text evidence="1 7">Belongs to the polypeptide deformylase family.</text>
</comment>
<comment type="catalytic activity">
    <reaction evidence="7">
        <text>N-terminal N-formyl-L-methionyl-[peptide] + H2O = N-terminal L-methionyl-[peptide] + formate</text>
        <dbReference type="Rhea" id="RHEA:24420"/>
        <dbReference type="Rhea" id="RHEA-COMP:10639"/>
        <dbReference type="Rhea" id="RHEA-COMP:10640"/>
        <dbReference type="ChEBI" id="CHEBI:15377"/>
        <dbReference type="ChEBI" id="CHEBI:15740"/>
        <dbReference type="ChEBI" id="CHEBI:49298"/>
        <dbReference type="ChEBI" id="CHEBI:64731"/>
        <dbReference type="EC" id="3.5.1.88"/>
    </reaction>
</comment>
<dbReference type="PRINTS" id="PR01576">
    <property type="entry name" value="PDEFORMYLASE"/>
</dbReference>
<organism evidence="9 10">
    <name type="scientific">Artemisia annua</name>
    <name type="common">Sweet wormwood</name>
    <dbReference type="NCBI Taxonomy" id="35608"/>
    <lineage>
        <taxon>Eukaryota</taxon>
        <taxon>Viridiplantae</taxon>
        <taxon>Streptophyta</taxon>
        <taxon>Embryophyta</taxon>
        <taxon>Tracheophyta</taxon>
        <taxon>Spermatophyta</taxon>
        <taxon>Magnoliopsida</taxon>
        <taxon>eudicotyledons</taxon>
        <taxon>Gunneridae</taxon>
        <taxon>Pentapetalae</taxon>
        <taxon>asterids</taxon>
        <taxon>campanulids</taxon>
        <taxon>Asterales</taxon>
        <taxon>Asteraceae</taxon>
        <taxon>Asteroideae</taxon>
        <taxon>Anthemideae</taxon>
        <taxon>Artemisiinae</taxon>
        <taxon>Artemisia</taxon>
    </lineage>
</organism>
<evidence type="ECO:0000256" key="5">
    <source>
        <dbReference type="ARBA" id="ARBA00022917"/>
    </source>
</evidence>
<dbReference type="EC" id="3.5.1.88" evidence="2 7"/>
<dbReference type="InterPro" id="IPR023635">
    <property type="entry name" value="Peptide_deformylase"/>
</dbReference>
<keyword evidence="5 7" id="KW-0648">Protein biosynthesis</keyword>
<dbReference type="SUPFAM" id="SSF56420">
    <property type="entry name" value="Peptide deformylase"/>
    <property type="match status" value="1"/>
</dbReference>
<dbReference type="OrthoDB" id="276063at2759"/>
<dbReference type="FunFam" id="3.90.45.10:FF:000003">
    <property type="entry name" value="Peptide deformylase"/>
    <property type="match status" value="1"/>
</dbReference>
<name>A0A2U1Q9U6_ARTAN</name>
<sequence>MGNREKRALATFALFLALSLHALFESENEKLPLIVNVGDPILHQPAREVYPEEIWSKHVQKTIDDMVKVMRKEGVASLSAPQIGVPIKIIVLEDTKLYMAPSPDEVNEKQDRHPSDLLVIVNPKLRNTSYETTQFFEDVQGELNCLNGRFGAVTGHLAKVKRFLKVEVTGLDRNGQPIKVDASGWQARILQHACDHLEGILFVDKLVKRH</sequence>
<dbReference type="STRING" id="35608.A0A2U1Q9U6"/>
<dbReference type="PANTHER" id="PTHR10458:SF2">
    <property type="entry name" value="PEPTIDE DEFORMYLASE, MITOCHONDRIAL"/>
    <property type="match status" value="1"/>
</dbReference>
<evidence type="ECO:0000256" key="1">
    <source>
        <dbReference type="ARBA" id="ARBA00010759"/>
    </source>
</evidence>
<evidence type="ECO:0000256" key="4">
    <source>
        <dbReference type="ARBA" id="ARBA00022801"/>
    </source>
</evidence>
<proteinExistence type="inferred from homology"/>
<dbReference type="GO" id="GO:0042586">
    <property type="term" value="F:peptide deformylase activity"/>
    <property type="evidence" value="ECO:0007669"/>
    <property type="project" value="UniProtKB-EC"/>
</dbReference>
<accession>A0A2U1Q9U6</accession>
<dbReference type="Pfam" id="PF01327">
    <property type="entry name" value="Pep_deformylase"/>
    <property type="match status" value="1"/>
</dbReference>
<gene>
    <name evidence="9" type="ORF">CTI12_AA056140</name>
</gene>
<comment type="caution">
    <text evidence="9">The sequence shown here is derived from an EMBL/GenBank/DDBJ whole genome shotgun (WGS) entry which is preliminary data.</text>
</comment>
<dbReference type="GO" id="GO:0009507">
    <property type="term" value="C:chloroplast"/>
    <property type="evidence" value="ECO:0007669"/>
    <property type="project" value="UniProtKB-SubCell"/>
</dbReference>
<evidence type="ECO:0000256" key="7">
    <source>
        <dbReference type="RuleBase" id="RU362111"/>
    </source>
</evidence>
<dbReference type="GO" id="GO:0046872">
    <property type="term" value="F:metal ion binding"/>
    <property type="evidence" value="ECO:0007669"/>
    <property type="project" value="UniProtKB-KW"/>
</dbReference>
<evidence type="ECO:0000313" key="10">
    <source>
        <dbReference type="Proteomes" id="UP000245207"/>
    </source>
</evidence>
<dbReference type="PANTHER" id="PTHR10458">
    <property type="entry name" value="PEPTIDE DEFORMYLASE"/>
    <property type="match status" value="1"/>
</dbReference>
<evidence type="ECO:0000256" key="8">
    <source>
        <dbReference type="SAM" id="SignalP"/>
    </source>
</evidence>
<dbReference type="PIRSF" id="PIRSF004749">
    <property type="entry name" value="Pep_def"/>
    <property type="match status" value="1"/>
</dbReference>
<evidence type="ECO:0000256" key="3">
    <source>
        <dbReference type="ARBA" id="ARBA00022723"/>
    </source>
</evidence>